<dbReference type="NCBIfam" id="TIGR01842">
    <property type="entry name" value="type_I_sec_PrtD"/>
    <property type="match status" value="1"/>
</dbReference>
<evidence type="ECO:0000256" key="4">
    <source>
        <dbReference type="ARBA" id="ARBA00022692"/>
    </source>
</evidence>
<dbReference type="InterPro" id="IPR011527">
    <property type="entry name" value="ABC1_TM_dom"/>
</dbReference>
<feature type="transmembrane region" description="Helical" evidence="10">
    <location>
        <begin position="100"/>
        <end position="120"/>
    </location>
</feature>
<dbReference type="KEGG" id="ppi:YSA_02170"/>
<keyword evidence="2" id="KW-0813">Transport</keyword>
<dbReference type="InterPro" id="IPR010128">
    <property type="entry name" value="ATPase_T1SS_PrtD-like"/>
</dbReference>
<dbReference type="Gene3D" id="1.20.1560.10">
    <property type="entry name" value="ABC transporter type 1, transmembrane domain"/>
    <property type="match status" value="1"/>
</dbReference>
<name>I3UR22_PSEPU</name>
<evidence type="ECO:0000256" key="8">
    <source>
        <dbReference type="ARBA" id="ARBA00023136"/>
    </source>
</evidence>
<keyword evidence="4 10" id="KW-0812">Transmembrane</keyword>
<evidence type="ECO:0000256" key="3">
    <source>
        <dbReference type="ARBA" id="ARBA00022475"/>
    </source>
</evidence>
<dbReference type="GO" id="GO:0030253">
    <property type="term" value="P:protein secretion by the type I secretion system"/>
    <property type="evidence" value="ECO:0007669"/>
    <property type="project" value="InterPro"/>
</dbReference>
<dbReference type="PROSITE" id="PS50929">
    <property type="entry name" value="ABC_TM1F"/>
    <property type="match status" value="1"/>
</dbReference>
<organism evidence="13 14">
    <name type="scientific">Pseudomonas putida ND6</name>
    <dbReference type="NCBI Taxonomy" id="231023"/>
    <lineage>
        <taxon>Bacteria</taxon>
        <taxon>Pseudomonadati</taxon>
        <taxon>Pseudomonadota</taxon>
        <taxon>Gammaproteobacteria</taxon>
        <taxon>Pseudomonadales</taxon>
        <taxon>Pseudomonadaceae</taxon>
        <taxon>Pseudomonas</taxon>
    </lineage>
</organism>
<feature type="transmembrane region" description="Helical" evidence="10">
    <location>
        <begin position="173"/>
        <end position="195"/>
    </location>
</feature>
<accession>I3UR22</accession>
<feature type="transmembrane region" description="Helical" evidence="10">
    <location>
        <begin position="300"/>
        <end position="326"/>
    </location>
</feature>
<dbReference type="PANTHER" id="PTHR24221:SF248">
    <property type="entry name" value="ABC TRANSPORTER TRANSMEMBRANE REGION"/>
    <property type="match status" value="1"/>
</dbReference>
<protein>
    <submittedName>
        <fullName evidence="13">Type I secretion system ATPase</fullName>
    </submittedName>
</protein>
<evidence type="ECO:0000256" key="7">
    <source>
        <dbReference type="ARBA" id="ARBA00022989"/>
    </source>
</evidence>
<dbReference type="Gene3D" id="3.40.50.300">
    <property type="entry name" value="P-loop containing nucleotide triphosphate hydrolases"/>
    <property type="match status" value="1"/>
</dbReference>
<dbReference type="InterPro" id="IPR027417">
    <property type="entry name" value="P-loop_NTPase"/>
</dbReference>
<dbReference type="InterPro" id="IPR003593">
    <property type="entry name" value="AAA+_ATPase"/>
</dbReference>
<keyword evidence="5" id="KW-0547">Nucleotide-binding</keyword>
<dbReference type="GO" id="GO:0034040">
    <property type="term" value="F:ATPase-coupled lipid transmembrane transporter activity"/>
    <property type="evidence" value="ECO:0007669"/>
    <property type="project" value="TreeGrafter"/>
</dbReference>
<dbReference type="InterPro" id="IPR003439">
    <property type="entry name" value="ABC_transporter-like_ATP-bd"/>
</dbReference>
<dbReference type="CDD" id="cd18586">
    <property type="entry name" value="ABC_6TM_PrtD_like"/>
    <property type="match status" value="1"/>
</dbReference>
<evidence type="ECO:0000256" key="5">
    <source>
        <dbReference type="ARBA" id="ARBA00022741"/>
    </source>
</evidence>
<dbReference type="PROSITE" id="PS50893">
    <property type="entry name" value="ABC_TRANSPORTER_2"/>
    <property type="match status" value="1"/>
</dbReference>
<dbReference type="InterPro" id="IPR039421">
    <property type="entry name" value="Type_1_exporter"/>
</dbReference>
<reference evidence="13 14" key="1">
    <citation type="journal article" date="2012" name="J. Bacteriol.">
        <title>Complete Genome Sequence of the Naphthalene-Degrading Pseudomonas putida Strain ND6.</title>
        <authorList>
            <person name="Li S."/>
            <person name="Zhao H."/>
            <person name="Li Y."/>
            <person name="Niu S."/>
            <person name="Cai B."/>
        </authorList>
    </citation>
    <scope>NUCLEOTIDE SEQUENCE [LARGE SCALE GENOMIC DNA]</scope>
    <source>
        <strain evidence="13 14">ND6</strain>
    </source>
</reference>
<dbReference type="HOGENOM" id="CLU_000604_95_6_6"/>
<feature type="domain" description="ABC transmembrane type-1" evidence="12">
    <location>
        <begin position="69"/>
        <end position="345"/>
    </location>
</feature>
<feature type="transmembrane region" description="Helical" evidence="10">
    <location>
        <begin position="66"/>
        <end position="88"/>
    </location>
</feature>
<feature type="domain" description="ABC transporter" evidence="11">
    <location>
        <begin position="376"/>
        <end position="611"/>
    </location>
</feature>
<keyword evidence="7 10" id="KW-1133">Transmembrane helix</keyword>
<dbReference type="PANTHER" id="PTHR24221">
    <property type="entry name" value="ATP-BINDING CASSETTE SUB-FAMILY B"/>
    <property type="match status" value="1"/>
</dbReference>
<evidence type="ECO:0000259" key="12">
    <source>
        <dbReference type="PROSITE" id="PS50929"/>
    </source>
</evidence>
<keyword evidence="6" id="KW-0067">ATP-binding</keyword>
<evidence type="ECO:0000256" key="9">
    <source>
        <dbReference type="SAM" id="MobiDB-lite"/>
    </source>
</evidence>
<dbReference type="InterPro" id="IPR036640">
    <property type="entry name" value="ABC1_TM_sf"/>
</dbReference>
<evidence type="ECO:0000256" key="6">
    <source>
        <dbReference type="ARBA" id="ARBA00022840"/>
    </source>
</evidence>
<feature type="region of interest" description="Disordered" evidence="9">
    <location>
        <begin position="613"/>
        <end position="649"/>
    </location>
</feature>
<evidence type="ECO:0000256" key="10">
    <source>
        <dbReference type="SAM" id="Phobius"/>
    </source>
</evidence>
<proteinExistence type="predicted"/>
<dbReference type="GO" id="GO:0030256">
    <property type="term" value="C:type I protein secretion system complex"/>
    <property type="evidence" value="ECO:0007669"/>
    <property type="project" value="InterPro"/>
</dbReference>
<dbReference type="InterPro" id="IPR047957">
    <property type="entry name" value="ABC_AprD-like_6TM"/>
</dbReference>
<dbReference type="Pfam" id="PF00005">
    <property type="entry name" value="ABC_tran"/>
    <property type="match status" value="1"/>
</dbReference>
<dbReference type="CDD" id="cd03246">
    <property type="entry name" value="ABCC_Protease_Secretion"/>
    <property type="match status" value="1"/>
</dbReference>
<dbReference type="Proteomes" id="UP000005268">
    <property type="component" value="Chromosome"/>
</dbReference>
<dbReference type="SMART" id="SM00382">
    <property type="entry name" value="AAA"/>
    <property type="match status" value="1"/>
</dbReference>
<dbReference type="GO" id="GO:0140359">
    <property type="term" value="F:ABC-type transporter activity"/>
    <property type="evidence" value="ECO:0007669"/>
    <property type="project" value="InterPro"/>
</dbReference>
<dbReference type="AlphaFoldDB" id="I3UR22"/>
<dbReference type="EMBL" id="CP003588">
    <property type="protein sequence ID" value="AFK67943.1"/>
    <property type="molecule type" value="Genomic_DNA"/>
</dbReference>
<keyword evidence="8 10" id="KW-0472">Membrane</keyword>
<dbReference type="GO" id="GO:0005524">
    <property type="term" value="F:ATP binding"/>
    <property type="evidence" value="ECO:0007669"/>
    <property type="project" value="UniProtKB-KW"/>
</dbReference>
<dbReference type="PROSITE" id="PS00211">
    <property type="entry name" value="ABC_TRANSPORTER_1"/>
    <property type="match status" value="1"/>
</dbReference>
<evidence type="ECO:0000313" key="13">
    <source>
        <dbReference type="EMBL" id="AFK67943.1"/>
    </source>
</evidence>
<evidence type="ECO:0000256" key="1">
    <source>
        <dbReference type="ARBA" id="ARBA00004651"/>
    </source>
</evidence>
<dbReference type="FunFam" id="3.40.50.300:FF:001444">
    <property type="entry name" value="ABC transporter ATP-binding protein"/>
    <property type="match status" value="1"/>
</dbReference>
<keyword evidence="3" id="KW-1003">Cell membrane</keyword>
<dbReference type="SUPFAM" id="SSF90123">
    <property type="entry name" value="ABC transporter transmembrane region"/>
    <property type="match status" value="1"/>
</dbReference>
<dbReference type="Pfam" id="PF00664">
    <property type="entry name" value="ABC_membrane"/>
    <property type="match status" value="1"/>
</dbReference>
<evidence type="ECO:0000256" key="2">
    <source>
        <dbReference type="ARBA" id="ARBA00022448"/>
    </source>
</evidence>
<dbReference type="PATRIC" id="fig|231023.4.peg.1041"/>
<evidence type="ECO:0000313" key="14">
    <source>
        <dbReference type="Proteomes" id="UP000005268"/>
    </source>
</evidence>
<gene>
    <name evidence="13" type="ORF">YSA_02170</name>
</gene>
<dbReference type="GO" id="GO:0005886">
    <property type="term" value="C:plasma membrane"/>
    <property type="evidence" value="ECO:0007669"/>
    <property type="project" value="UniProtKB-SubCell"/>
</dbReference>
<dbReference type="GO" id="GO:0016887">
    <property type="term" value="F:ATP hydrolysis activity"/>
    <property type="evidence" value="ECO:0007669"/>
    <property type="project" value="InterPro"/>
</dbReference>
<comment type="subcellular location">
    <subcellularLocation>
        <location evidence="1">Cell membrane</location>
        <topology evidence="1">Multi-pass membrane protein</topology>
    </subcellularLocation>
</comment>
<evidence type="ECO:0000259" key="11">
    <source>
        <dbReference type="PROSITE" id="PS50893"/>
    </source>
</evidence>
<dbReference type="SUPFAM" id="SSF52540">
    <property type="entry name" value="P-loop containing nucleoside triphosphate hydrolases"/>
    <property type="match status" value="1"/>
</dbReference>
<feature type="transmembrane region" description="Helical" evidence="10">
    <location>
        <begin position="201"/>
        <end position="219"/>
    </location>
</feature>
<dbReference type="InterPro" id="IPR017871">
    <property type="entry name" value="ABC_transporter-like_CS"/>
</dbReference>
<sequence length="649" mass="69866">MCLIAKKIHDPEKRRGTSRVPDNLTRSCTDAGGTLPAAFAYLSMDTMSTQSENNLQAALKACKSSFLSVGFFSFFVNTLMLVPTFYMIQVSGRVVPSSSTSTLLMLTLILTLLLLTLGSLEWVRSRIMVRISNRLDVLLSRDVYRASFKRSLQSGGADATAQSLNDLTSLRQFFTGAGVFAFFDAPWFPVYTVIMFLFHPWFGWMTLACGAVLAVLAVVNHRVTGPALASANKENVASNVVTTKTLRNAEVIESMGMLETLMNRWAKRQRKVMMLQSQASDKGGVVSSVSKMFRTWSQSMMLAIGAYLVITHEINPGLLMAGSLLLGRALSPIDQMISSWKGFVSAKVQYDRLNKVLDDLNKEPERMPLPAPEGHIQVENLIVTPPGAKAPVLRSISFVAPAGSIVGIVGPSAAGKSTLVRALMGIWPPQHGVVRLDGADIASWDKQAIGPYVGYLPQDIELFEGSISDNIARFDKVDPDKVVQAAQMAGVHEMILMLPDGYDTVIGSDGVNLSGGQRQRIGLARAIYGNPRLIVLDEPNSNLDDVGERALGVALQKIKETGATVFIVSHRPNILTRLDRILVMAGGTISLYGERDRVIAELAAQQAKLQQRGAQAAAAQPPANTPTAPSAAPAAPTAVVPAATTSTGA</sequence>